<keyword evidence="3" id="KW-1185">Reference proteome</keyword>
<gene>
    <name evidence="2" type="ORF">C8D95_103244</name>
</gene>
<dbReference type="KEGG" id="salo:EF888_09430"/>
<evidence type="ECO:0000256" key="1">
    <source>
        <dbReference type="SAM" id="SignalP"/>
    </source>
</evidence>
<comment type="caution">
    <text evidence="2">The sequence shown here is derived from an EMBL/GenBank/DDBJ whole genome shotgun (WGS) entry which is preliminary data.</text>
</comment>
<dbReference type="RefSeq" id="WP_109758758.1">
    <property type="nucleotide sequence ID" value="NZ_CP034588.1"/>
</dbReference>
<dbReference type="EMBL" id="QGGV01000003">
    <property type="protein sequence ID" value="PWK57008.1"/>
    <property type="molecule type" value="Genomic_DNA"/>
</dbReference>
<accession>A0A316G857</accession>
<evidence type="ECO:0000313" key="3">
    <source>
        <dbReference type="Proteomes" id="UP000245390"/>
    </source>
</evidence>
<organism evidence="2 3">
    <name type="scientific">Silicimonas algicola</name>
    <dbReference type="NCBI Taxonomy" id="1826607"/>
    <lineage>
        <taxon>Bacteria</taxon>
        <taxon>Pseudomonadati</taxon>
        <taxon>Pseudomonadota</taxon>
        <taxon>Alphaproteobacteria</taxon>
        <taxon>Rhodobacterales</taxon>
        <taxon>Paracoccaceae</taxon>
    </lineage>
</organism>
<sequence length="130" mass="14531">MRALVLTALLAATPALAETPLSAAEFERIVTGRTLSYASSGGEYGAEEYFEGRRVRWSYLDGDCAEGRWYEAGEQICFVYDTIPEVQCWTFYQRDGRLLAKFENDPGVTELYETSRRDGPLICLGPEVGV</sequence>
<proteinExistence type="predicted"/>
<dbReference type="OrthoDB" id="7304934at2"/>
<keyword evidence="1" id="KW-0732">Signal</keyword>
<protein>
    <recommendedName>
        <fullName evidence="4">MORN repeat protein</fullName>
    </recommendedName>
</protein>
<name>A0A316G857_9RHOB</name>
<evidence type="ECO:0000313" key="2">
    <source>
        <dbReference type="EMBL" id="PWK57008.1"/>
    </source>
</evidence>
<evidence type="ECO:0008006" key="4">
    <source>
        <dbReference type="Google" id="ProtNLM"/>
    </source>
</evidence>
<feature type="signal peptide" evidence="1">
    <location>
        <begin position="1"/>
        <end position="17"/>
    </location>
</feature>
<reference evidence="2 3" key="1">
    <citation type="submission" date="2018-05" db="EMBL/GenBank/DDBJ databases">
        <title>Genomic Encyclopedia of Type Strains, Phase IV (KMG-IV): sequencing the most valuable type-strain genomes for metagenomic binning, comparative biology and taxonomic classification.</title>
        <authorList>
            <person name="Goeker M."/>
        </authorList>
    </citation>
    <scope>NUCLEOTIDE SEQUENCE [LARGE SCALE GENOMIC DNA]</scope>
    <source>
        <strain evidence="2 3">DSM 103371</strain>
    </source>
</reference>
<feature type="chain" id="PRO_5016274240" description="MORN repeat protein" evidence="1">
    <location>
        <begin position="18"/>
        <end position="130"/>
    </location>
</feature>
<dbReference type="Proteomes" id="UP000245390">
    <property type="component" value="Unassembled WGS sequence"/>
</dbReference>
<dbReference type="AlphaFoldDB" id="A0A316G857"/>